<accession>A0A1I3QFM6</accession>
<dbReference type="Proteomes" id="UP000199559">
    <property type="component" value="Unassembled WGS sequence"/>
</dbReference>
<dbReference type="AlphaFoldDB" id="A0A1I3QFM6"/>
<name>A0A1I3QFM6_9FLAO</name>
<evidence type="ECO:0000313" key="2">
    <source>
        <dbReference type="Proteomes" id="UP000199559"/>
    </source>
</evidence>
<evidence type="ECO:0000313" key="1">
    <source>
        <dbReference type="EMBL" id="SFJ32292.1"/>
    </source>
</evidence>
<dbReference type="STRING" id="1144750.SAMN05443431_106104"/>
<gene>
    <name evidence="1" type="ORF">SAMN05443431_106104</name>
</gene>
<dbReference type="RefSeq" id="WP_090840354.1">
    <property type="nucleotide sequence ID" value="NZ_CANKYB010000003.1"/>
</dbReference>
<organism evidence="1 2">
    <name type="scientific">Olleya namhaensis</name>
    <dbReference type="NCBI Taxonomy" id="1144750"/>
    <lineage>
        <taxon>Bacteria</taxon>
        <taxon>Pseudomonadati</taxon>
        <taxon>Bacteroidota</taxon>
        <taxon>Flavobacteriia</taxon>
        <taxon>Flavobacteriales</taxon>
        <taxon>Flavobacteriaceae</taxon>
    </lineage>
</organism>
<reference evidence="2" key="1">
    <citation type="submission" date="2016-10" db="EMBL/GenBank/DDBJ databases">
        <authorList>
            <person name="Varghese N."/>
            <person name="Submissions S."/>
        </authorList>
    </citation>
    <scope>NUCLEOTIDE SEQUENCE [LARGE SCALE GENOMIC DNA]</scope>
    <source>
        <strain evidence="2">DSM 28881</strain>
    </source>
</reference>
<protein>
    <submittedName>
        <fullName evidence="1">Uncharacterized protein</fullName>
    </submittedName>
</protein>
<proteinExistence type="predicted"/>
<dbReference type="EMBL" id="FORM01000006">
    <property type="protein sequence ID" value="SFJ32292.1"/>
    <property type="molecule type" value="Genomic_DNA"/>
</dbReference>
<keyword evidence="2" id="KW-1185">Reference proteome</keyword>
<sequence length="229" mass="25133">MDYKTMLQLPALDISEVVTLLQQIADKERHQDKPNMPMVTITTHTSSASGIFVNYDSTKGVILLCELYDRKAQLQYLQSSSIASVSIRNIESYAYLLSDGTIAFTPPAGKIPTMLQLKKEMNSVALDLKATLNKQIAVTYSYQDTPNDNQKYYAHNAITLLKDTMANIAKDNLSKAAFTESVSTIQFNLDTTNAVSLAAGTLSITLDVSKSLKSVASAHQLQELIEACL</sequence>